<accession>A0A811UMJ6</accession>
<feature type="domain" description="C-type lectin" evidence="2">
    <location>
        <begin position="33"/>
        <end position="153"/>
    </location>
</feature>
<dbReference type="Gene3D" id="3.10.100.10">
    <property type="entry name" value="Mannose-Binding Protein A, subunit A"/>
    <property type="match status" value="1"/>
</dbReference>
<evidence type="ECO:0000259" key="2">
    <source>
        <dbReference type="PROSITE" id="PS50041"/>
    </source>
</evidence>
<dbReference type="SMART" id="SM00034">
    <property type="entry name" value="CLECT"/>
    <property type="match status" value="1"/>
</dbReference>
<dbReference type="AlphaFoldDB" id="A0A811UMJ6"/>
<dbReference type="CDD" id="cd00037">
    <property type="entry name" value="CLECT"/>
    <property type="match status" value="1"/>
</dbReference>
<feature type="signal peptide" evidence="1">
    <location>
        <begin position="1"/>
        <end position="21"/>
    </location>
</feature>
<name>A0A811UMJ6_CERCA</name>
<evidence type="ECO:0000313" key="3">
    <source>
        <dbReference type="EMBL" id="CAD7000422.1"/>
    </source>
</evidence>
<evidence type="ECO:0000313" key="4">
    <source>
        <dbReference type="Proteomes" id="UP000606786"/>
    </source>
</evidence>
<gene>
    <name evidence="3" type="ORF">CCAP1982_LOCUS8898</name>
</gene>
<dbReference type="Pfam" id="PF00059">
    <property type="entry name" value="Lectin_C"/>
    <property type="match status" value="1"/>
</dbReference>
<feature type="chain" id="PRO_5032939420" evidence="1">
    <location>
        <begin position="22"/>
        <end position="156"/>
    </location>
</feature>
<sequence length="156" mass="18161">MAKFMKITLLLVIAPATIVDCIEESGIEGRGPILDKVYFLGVEKLSWYAASFYCEKSGWKLVTIESARDQANLMQFLSYYNINDRGYWSAGNRLSNDVDWRWGFESEEMNYTNWQNTDQQCQCVDTSDCVKLVERNLRWKGEDCFAELDFICQKNI</sequence>
<dbReference type="EMBL" id="CAJHJT010000012">
    <property type="protein sequence ID" value="CAD7000422.1"/>
    <property type="molecule type" value="Genomic_DNA"/>
</dbReference>
<evidence type="ECO:0000256" key="1">
    <source>
        <dbReference type="SAM" id="SignalP"/>
    </source>
</evidence>
<dbReference type="InterPro" id="IPR016186">
    <property type="entry name" value="C-type_lectin-like/link_sf"/>
</dbReference>
<dbReference type="PROSITE" id="PS50041">
    <property type="entry name" value="C_TYPE_LECTIN_2"/>
    <property type="match status" value="1"/>
</dbReference>
<reference evidence="3" key="1">
    <citation type="submission" date="2020-11" db="EMBL/GenBank/DDBJ databases">
        <authorList>
            <person name="Whitehead M."/>
        </authorList>
    </citation>
    <scope>NUCLEOTIDE SEQUENCE</scope>
    <source>
        <strain evidence="3">EGII</strain>
    </source>
</reference>
<proteinExistence type="predicted"/>
<dbReference type="SUPFAM" id="SSF56436">
    <property type="entry name" value="C-type lectin-like"/>
    <property type="match status" value="1"/>
</dbReference>
<keyword evidence="1" id="KW-0732">Signal</keyword>
<dbReference type="InterPro" id="IPR016187">
    <property type="entry name" value="CTDL_fold"/>
</dbReference>
<dbReference type="Proteomes" id="UP000606786">
    <property type="component" value="Unassembled WGS sequence"/>
</dbReference>
<keyword evidence="4" id="KW-1185">Reference proteome</keyword>
<organism evidence="3 4">
    <name type="scientific">Ceratitis capitata</name>
    <name type="common">Mediterranean fruit fly</name>
    <name type="synonym">Tephritis capitata</name>
    <dbReference type="NCBI Taxonomy" id="7213"/>
    <lineage>
        <taxon>Eukaryota</taxon>
        <taxon>Metazoa</taxon>
        <taxon>Ecdysozoa</taxon>
        <taxon>Arthropoda</taxon>
        <taxon>Hexapoda</taxon>
        <taxon>Insecta</taxon>
        <taxon>Pterygota</taxon>
        <taxon>Neoptera</taxon>
        <taxon>Endopterygota</taxon>
        <taxon>Diptera</taxon>
        <taxon>Brachycera</taxon>
        <taxon>Muscomorpha</taxon>
        <taxon>Tephritoidea</taxon>
        <taxon>Tephritidae</taxon>
        <taxon>Ceratitis</taxon>
        <taxon>Ceratitis</taxon>
    </lineage>
</organism>
<dbReference type="OrthoDB" id="6691028at2759"/>
<comment type="caution">
    <text evidence="3">The sequence shown here is derived from an EMBL/GenBank/DDBJ whole genome shotgun (WGS) entry which is preliminary data.</text>
</comment>
<protein>
    <submittedName>
        <fullName evidence="3">(Mediterranean fruit fly) hypothetical protein</fullName>
    </submittedName>
</protein>
<dbReference type="InterPro" id="IPR001304">
    <property type="entry name" value="C-type_lectin-like"/>
</dbReference>